<name>A0A5J4X2K3_9EUKA</name>
<evidence type="ECO:0000313" key="1">
    <source>
        <dbReference type="EMBL" id="KAA6400986.1"/>
    </source>
</evidence>
<evidence type="ECO:0000313" key="2">
    <source>
        <dbReference type="Proteomes" id="UP000324800"/>
    </source>
</evidence>
<reference evidence="1 2" key="1">
    <citation type="submission" date="2019-03" db="EMBL/GenBank/DDBJ databases">
        <title>Single cell metagenomics reveals metabolic interactions within the superorganism composed of flagellate Streblomastix strix and complex community of Bacteroidetes bacteria on its surface.</title>
        <authorList>
            <person name="Treitli S.C."/>
            <person name="Kolisko M."/>
            <person name="Husnik F."/>
            <person name="Keeling P."/>
            <person name="Hampl V."/>
        </authorList>
    </citation>
    <scope>NUCLEOTIDE SEQUENCE [LARGE SCALE GENOMIC DNA]</scope>
    <source>
        <strain evidence="1">ST1C</strain>
    </source>
</reference>
<protein>
    <submittedName>
        <fullName evidence="1">Uncharacterized protein</fullName>
    </submittedName>
</protein>
<sequence length="161" mass="19026">MVSTLGTRRVLPHNRLLWFSFEELVAVFLLEGLIFVDMEPMSSIICFNKWPDLYIYFCISSWRMSNHIKTLMLDELIIQEVILLPKFTSKQEERQVVIASRLKVIVINIFQVQVTKLVVVARFIGVSRPRQLYLLFLHNLLLHKHNNNYRYNNCKDNLGCI</sequence>
<dbReference type="AlphaFoldDB" id="A0A5J4X2K3"/>
<gene>
    <name evidence="1" type="ORF">EZS28_003487</name>
</gene>
<dbReference type="EMBL" id="SNRW01000464">
    <property type="protein sequence ID" value="KAA6400986.1"/>
    <property type="molecule type" value="Genomic_DNA"/>
</dbReference>
<proteinExistence type="predicted"/>
<organism evidence="1 2">
    <name type="scientific">Streblomastix strix</name>
    <dbReference type="NCBI Taxonomy" id="222440"/>
    <lineage>
        <taxon>Eukaryota</taxon>
        <taxon>Metamonada</taxon>
        <taxon>Preaxostyla</taxon>
        <taxon>Oxymonadida</taxon>
        <taxon>Streblomastigidae</taxon>
        <taxon>Streblomastix</taxon>
    </lineage>
</organism>
<accession>A0A5J4X2K3</accession>
<dbReference type="Proteomes" id="UP000324800">
    <property type="component" value="Unassembled WGS sequence"/>
</dbReference>
<comment type="caution">
    <text evidence="1">The sequence shown here is derived from an EMBL/GenBank/DDBJ whole genome shotgun (WGS) entry which is preliminary data.</text>
</comment>